<sequence length="152" mass="16897">MGYSIDSAEWPTGIEVSQAVKNLVERFYLLLDDSSPSSGDTLADEVFASDGVAHFSPVPSRGSEEIRLSRRNAWDNITSRKHRVLKVYICGPDADDLLFTGHAEMEFKNGQRVASEYAGRIRVTRSQGENPKISHYQVWADMSAFVKALSQG</sequence>
<dbReference type="InterPro" id="IPR032710">
    <property type="entry name" value="NTF2-like_dom_sf"/>
</dbReference>
<evidence type="ECO:0000313" key="1">
    <source>
        <dbReference type="EMBL" id="RSL99253.1"/>
    </source>
</evidence>
<dbReference type="Proteomes" id="UP000288429">
    <property type="component" value="Unassembled WGS sequence"/>
</dbReference>
<dbReference type="SUPFAM" id="SSF54427">
    <property type="entry name" value="NTF2-like"/>
    <property type="match status" value="1"/>
</dbReference>
<keyword evidence="2" id="KW-1185">Reference proteome</keyword>
<dbReference type="EMBL" id="NIZV01000224">
    <property type="protein sequence ID" value="RSL99253.1"/>
    <property type="molecule type" value="Genomic_DNA"/>
</dbReference>
<gene>
    <name evidence="1" type="ORF">CDV31_012262</name>
</gene>
<dbReference type="Gene3D" id="3.10.450.50">
    <property type="match status" value="1"/>
</dbReference>
<reference evidence="1 2" key="1">
    <citation type="submission" date="2017-06" db="EMBL/GenBank/DDBJ databases">
        <title>Cmopartive genomic analysis of Ambrosia Fusariam Clade fungi.</title>
        <authorList>
            <person name="Stajich J.E."/>
            <person name="Carrillo J."/>
            <person name="Kijimoto T."/>
            <person name="Eskalen A."/>
            <person name="O'Donnell K."/>
            <person name="Kasson M."/>
        </authorList>
    </citation>
    <scope>NUCLEOTIDE SEQUENCE [LARGE SCALE GENOMIC DNA]</scope>
    <source>
        <strain evidence="1 2">NRRL 20438</strain>
    </source>
</reference>
<protein>
    <recommendedName>
        <fullName evidence="3">SnoaL-like domain-containing protein</fullName>
    </recommendedName>
</protein>
<accession>A0A428TB29</accession>
<organism evidence="1 2">
    <name type="scientific">Fusarium ambrosium</name>
    <dbReference type="NCBI Taxonomy" id="131363"/>
    <lineage>
        <taxon>Eukaryota</taxon>
        <taxon>Fungi</taxon>
        <taxon>Dikarya</taxon>
        <taxon>Ascomycota</taxon>
        <taxon>Pezizomycotina</taxon>
        <taxon>Sordariomycetes</taxon>
        <taxon>Hypocreomycetidae</taxon>
        <taxon>Hypocreales</taxon>
        <taxon>Nectriaceae</taxon>
        <taxon>Fusarium</taxon>
        <taxon>Fusarium solani species complex</taxon>
    </lineage>
</organism>
<proteinExistence type="predicted"/>
<comment type="caution">
    <text evidence="1">The sequence shown here is derived from an EMBL/GenBank/DDBJ whole genome shotgun (WGS) entry which is preliminary data.</text>
</comment>
<dbReference type="AlphaFoldDB" id="A0A428TB29"/>
<name>A0A428TB29_9HYPO</name>
<evidence type="ECO:0008006" key="3">
    <source>
        <dbReference type="Google" id="ProtNLM"/>
    </source>
</evidence>
<evidence type="ECO:0000313" key="2">
    <source>
        <dbReference type="Proteomes" id="UP000288429"/>
    </source>
</evidence>